<evidence type="ECO:0000313" key="4">
    <source>
        <dbReference type="Proteomes" id="UP000186599"/>
    </source>
</evidence>
<protein>
    <submittedName>
        <fullName evidence="2">DNA-binding transcriptional regulator, FrmR family</fullName>
    </submittedName>
</protein>
<dbReference type="InterPro" id="IPR038390">
    <property type="entry name" value="Metal_Tscrpt_repr_sf"/>
</dbReference>
<dbReference type="Proteomes" id="UP000186904">
    <property type="component" value="Unassembled WGS sequence"/>
</dbReference>
<evidence type="ECO:0000256" key="1">
    <source>
        <dbReference type="ARBA" id="ARBA00005260"/>
    </source>
</evidence>
<evidence type="ECO:0000313" key="2">
    <source>
        <dbReference type="EMBL" id="SER32613.1"/>
    </source>
</evidence>
<evidence type="ECO:0000313" key="5">
    <source>
        <dbReference type="Proteomes" id="UP000186904"/>
    </source>
</evidence>
<reference evidence="4 5" key="1">
    <citation type="submission" date="2016-10" db="EMBL/GenBank/DDBJ databases">
        <authorList>
            <person name="de Groot N.N."/>
        </authorList>
    </citation>
    <scope>NUCLEOTIDE SEQUENCE [LARGE SCALE GENOMIC DNA]</scope>
    <source>
        <strain evidence="3 4">CGMCC 1.9095</strain>
        <strain evidence="2 5">DSM 22558</strain>
    </source>
</reference>
<dbReference type="OrthoDB" id="9806052at2"/>
<dbReference type="GO" id="GO:0003677">
    <property type="term" value="F:DNA binding"/>
    <property type="evidence" value="ECO:0007669"/>
    <property type="project" value="UniProtKB-KW"/>
</dbReference>
<comment type="similarity">
    <text evidence="1">Belongs to the FrmR/RcnR family.</text>
</comment>
<dbReference type="InterPro" id="IPR003735">
    <property type="entry name" value="Metal_Tscrpt_repr"/>
</dbReference>
<dbReference type="GO" id="GO:0046872">
    <property type="term" value="F:metal ion binding"/>
    <property type="evidence" value="ECO:0007669"/>
    <property type="project" value="InterPro"/>
</dbReference>
<dbReference type="EMBL" id="FOGN01000001">
    <property type="protein sequence ID" value="SER32613.1"/>
    <property type="molecule type" value="Genomic_DNA"/>
</dbReference>
<dbReference type="Proteomes" id="UP000186599">
    <property type="component" value="Unassembled WGS sequence"/>
</dbReference>
<keyword evidence="4" id="KW-1185">Reference proteome</keyword>
<organism evidence="2 5">
    <name type="scientific">Halopseudomonas bauzanensis</name>
    <dbReference type="NCBI Taxonomy" id="653930"/>
    <lineage>
        <taxon>Bacteria</taxon>
        <taxon>Pseudomonadati</taxon>
        <taxon>Pseudomonadota</taxon>
        <taxon>Gammaproteobacteria</taxon>
        <taxon>Pseudomonadales</taxon>
        <taxon>Pseudomonadaceae</taxon>
        <taxon>Halopseudomonas</taxon>
    </lineage>
</organism>
<name>A0A031M6K2_9GAMM</name>
<dbReference type="Pfam" id="PF02583">
    <property type="entry name" value="Trns_repr_metal"/>
    <property type="match status" value="1"/>
</dbReference>
<dbReference type="EMBL" id="FOUA01000001">
    <property type="protein sequence ID" value="SFL82712.1"/>
    <property type="molecule type" value="Genomic_DNA"/>
</dbReference>
<keyword evidence="2" id="KW-0238">DNA-binding</keyword>
<gene>
    <name evidence="3" type="ORF">SAMN04487855_1424</name>
    <name evidence="2" type="ORF">SAMN05216589_0199</name>
</gene>
<dbReference type="GO" id="GO:0045892">
    <property type="term" value="P:negative regulation of DNA-templated transcription"/>
    <property type="evidence" value="ECO:0007669"/>
    <property type="project" value="UniProtKB-ARBA"/>
</dbReference>
<accession>A0A031M6K2</accession>
<evidence type="ECO:0000313" key="3">
    <source>
        <dbReference type="EMBL" id="SFL82712.1"/>
    </source>
</evidence>
<dbReference type="RefSeq" id="WP_013970887.1">
    <property type="nucleotide sequence ID" value="NZ_FOGN01000001.1"/>
</dbReference>
<proteinExistence type="inferred from homology"/>
<dbReference type="Gene3D" id="1.20.58.1000">
    <property type="entry name" value="Metal-sensitive repressor, helix protomer"/>
    <property type="match status" value="1"/>
</dbReference>
<dbReference type="STRING" id="653930.SAMN05216589_0199"/>
<sequence>MPHGPEEKKQALDAGAECPAILQQLAAVRGADNGLMATVMESYLREEFPSSEIRSDSQNKSIDETISIVRSYLR</sequence>
<dbReference type="CDD" id="cd10153">
    <property type="entry name" value="RcnR-FrmR-like_DUF156"/>
    <property type="match status" value="1"/>
</dbReference>
<dbReference type="AlphaFoldDB" id="A0A031M6K2"/>